<dbReference type="CDD" id="cd19097">
    <property type="entry name" value="AKR_unchar"/>
    <property type="match status" value="1"/>
</dbReference>
<proteinExistence type="predicted"/>
<dbReference type="InterPro" id="IPR053135">
    <property type="entry name" value="AKR2_Oxidoreductase"/>
</dbReference>
<dbReference type="RefSeq" id="WP_169076225.1">
    <property type="nucleotide sequence ID" value="NZ_JABBXH010000005.1"/>
</dbReference>
<evidence type="ECO:0000313" key="2">
    <source>
        <dbReference type="EMBL" id="NMP32903.1"/>
    </source>
</evidence>
<dbReference type="Pfam" id="PF00248">
    <property type="entry name" value="Aldo_ket_red"/>
    <property type="match status" value="1"/>
</dbReference>
<feature type="domain" description="NADP-dependent oxidoreductase" evidence="1">
    <location>
        <begin position="2"/>
        <end position="259"/>
    </location>
</feature>
<dbReference type="Proteomes" id="UP000568664">
    <property type="component" value="Unassembled WGS sequence"/>
</dbReference>
<reference evidence="2 3" key="1">
    <citation type="submission" date="2020-04" db="EMBL/GenBank/DDBJ databases">
        <title>Thalassotalea sp. M1531, isolated from the surface of marine red alga.</title>
        <authorList>
            <person name="Pang L."/>
            <person name="Lu D.-C."/>
        </authorList>
    </citation>
    <scope>NUCLEOTIDE SEQUENCE [LARGE SCALE GENOMIC DNA]</scope>
    <source>
        <strain evidence="2 3">M1531</strain>
    </source>
</reference>
<name>A0A7Y0LER2_9GAMM</name>
<protein>
    <recommendedName>
        <fullName evidence="1">NADP-dependent oxidoreductase domain-containing protein</fullName>
    </recommendedName>
</protein>
<evidence type="ECO:0000259" key="1">
    <source>
        <dbReference type="Pfam" id="PF00248"/>
    </source>
</evidence>
<dbReference type="InterPro" id="IPR036812">
    <property type="entry name" value="NAD(P)_OxRdtase_dom_sf"/>
</dbReference>
<comment type="caution">
    <text evidence="2">The sequence shown here is derived from an EMBL/GenBank/DDBJ whole genome shotgun (WGS) entry which is preliminary data.</text>
</comment>
<dbReference type="PANTHER" id="PTHR43312">
    <property type="entry name" value="D-THREO-ALDOSE 1-DEHYDROGENASE"/>
    <property type="match status" value="1"/>
</dbReference>
<gene>
    <name evidence="2" type="ORF">HII17_15200</name>
</gene>
<dbReference type="Gene3D" id="3.20.20.100">
    <property type="entry name" value="NADP-dependent oxidoreductase domain"/>
    <property type="match status" value="1"/>
</dbReference>
<keyword evidence="3" id="KW-1185">Reference proteome</keyword>
<accession>A0A7Y0LER2</accession>
<evidence type="ECO:0000313" key="3">
    <source>
        <dbReference type="Proteomes" id="UP000568664"/>
    </source>
</evidence>
<dbReference type="InterPro" id="IPR023210">
    <property type="entry name" value="NADP_OxRdtase_dom"/>
</dbReference>
<dbReference type="EMBL" id="JABBXH010000005">
    <property type="protein sequence ID" value="NMP32903.1"/>
    <property type="molecule type" value="Genomic_DNA"/>
</dbReference>
<dbReference type="PANTHER" id="PTHR43312:SF1">
    <property type="entry name" value="NADP-DEPENDENT OXIDOREDUCTASE DOMAIN-CONTAINING PROTEIN"/>
    <property type="match status" value="1"/>
</dbReference>
<dbReference type="SUPFAM" id="SSF51430">
    <property type="entry name" value="NAD(P)-linked oxidoreductase"/>
    <property type="match status" value="1"/>
</dbReference>
<organism evidence="2 3">
    <name type="scientific">Thalassotalea algicola</name>
    <dbReference type="NCBI Taxonomy" id="2716224"/>
    <lineage>
        <taxon>Bacteria</taxon>
        <taxon>Pseudomonadati</taxon>
        <taxon>Pseudomonadota</taxon>
        <taxon>Gammaproteobacteria</taxon>
        <taxon>Alteromonadales</taxon>
        <taxon>Colwelliaceae</taxon>
        <taxon>Thalassotalea</taxon>
    </lineage>
</organism>
<dbReference type="AlphaFoldDB" id="A0A7Y0LER2"/>
<sequence>MKLALGSVQFGLDYGISNTTGKVSTSEVYQLLDSAWQAGITAIDTASSYGDSEKILGNYQSPRLFNYLGKISPECPPDRYIEEAEQSIKDLNIKSFEAISVHHGSILLKENGLAHYQALAALKTAGMTNKIGCSVYSPAEAIELLNQYPLDMIQLPASIFDQRIFDEQFISFIQEKNVELHIRSIFLQGAVFLSQRNVPDILQRLSPKLALLERLSLQYKTSKLALIMAPFANNPSVDKIIIGCVSKAQLEENLAAYHTAKSLNIDLSELAIDDETILNPSKW</sequence>